<name>A0AAV0XUK9_9HEMI</name>
<evidence type="ECO:0000313" key="3">
    <source>
        <dbReference type="Proteomes" id="UP001160148"/>
    </source>
</evidence>
<sequence>MNARKTKSGQSGKKIRPWRLESQMEFVKSYLFSQSEEAMSNFPALSLSSPITESNDLSSITNELLETEENEEELSQSDKLEDSVNNQNNKQLFSVGKKSEIGTDKPGKQQNCYISICK</sequence>
<evidence type="ECO:0000256" key="1">
    <source>
        <dbReference type="SAM" id="MobiDB-lite"/>
    </source>
</evidence>
<keyword evidence="3" id="KW-1185">Reference proteome</keyword>
<gene>
    <name evidence="2" type="ORF">MEUPH1_LOCUS26122</name>
</gene>
<evidence type="ECO:0000313" key="2">
    <source>
        <dbReference type="EMBL" id="CAI6372220.1"/>
    </source>
</evidence>
<organism evidence="2 3">
    <name type="scientific">Macrosiphum euphorbiae</name>
    <name type="common">potato aphid</name>
    <dbReference type="NCBI Taxonomy" id="13131"/>
    <lineage>
        <taxon>Eukaryota</taxon>
        <taxon>Metazoa</taxon>
        <taxon>Ecdysozoa</taxon>
        <taxon>Arthropoda</taxon>
        <taxon>Hexapoda</taxon>
        <taxon>Insecta</taxon>
        <taxon>Pterygota</taxon>
        <taxon>Neoptera</taxon>
        <taxon>Paraneoptera</taxon>
        <taxon>Hemiptera</taxon>
        <taxon>Sternorrhyncha</taxon>
        <taxon>Aphidomorpha</taxon>
        <taxon>Aphidoidea</taxon>
        <taxon>Aphididae</taxon>
        <taxon>Macrosiphini</taxon>
        <taxon>Macrosiphum</taxon>
    </lineage>
</organism>
<dbReference type="AlphaFoldDB" id="A0AAV0XUK9"/>
<feature type="region of interest" description="Disordered" evidence="1">
    <location>
        <begin position="66"/>
        <end position="89"/>
    </location>
</feature>
<accession>A0AAV0XUK9</accession>
<feature type="compositionally biased region" description="Acidic residues" evidence="1">
    <location>
        <begin position="66"/>
        <end position="75"/>
    </location>
</feature>
<protein>
    <submittedName>
        <fullName evidence="2">Uncharacterized protein</fullName>
    </submittedName>
</protein>
<reference evidence="2 3" key="1">
    <citation type="submission" date="2023-01" db="EMBL/GenBank/DDBJ databases">
        <authorList>
            <person name="Whitehead M."/>
        </authorList>
    </citation>
    <scope>NUCLEOTIDE SEQUENCE [LARGE SCALE GENOMIC DNA]</scope>
</reference>
<dbReference type="Proteomes" id="UP001160148">
    <property type="component" value="Unassembled WGS sequence"/>
</dbReference>
<proteinExistence type="predicted"/>
<comment type="caution">
    <text evidence="2">The sequence shown here is derived from an EMBL/GenBank/DDBJ whole genome shotgun (WGS) entry which is preliminary data.</text>
</comment>
<dbReference type="EMBL" id="CARXXK010001024">
    <property type="protein sequence ID" value="CAI6372220.1"/>
    <property type="molecule type" value="Genomic_DNA"/>
</dbReference>